<gene>
    <name evidence="2" type="ORF">TTHERM_00133440</name>
</gene>
<dbReference type="GeneID" id="7829271"/>
<dbReference type="AlphaFoldDB" id="I7LVM9"/>
<dbReference type="PANTHER" id="PTHR43610">
    <property type="entry name" value="BLL6696 PROTEIN"/>
    <property type="match status" value="1"/>
</dbReference>
<reference evidence="3" key="1">
    <citation type="journal article" date="2006" name="PLoS Biol.">
        <title>Macronuclear genome sequence of the ciliate Tetrahymena thermophila, a model eukaryote.</title>
        <authorList>
            <person name="Eisen J.A."/>
            <person name="Coyne R.S."/>
            <person name="Wu M."/>
            <person name="Wu D."/>
            <person name="Thiagarajan M."/>
            <person name="Wortman J.R."/>
            <person name="Badger J.H."/>
            <person name="Ren Q."/>
            <person name="Amedeo P."/>
            <person name="Jones K.M."/>
            <person name="Tallon L.J."/>
            <person name="Delcher A.L."/>
            <person name="Salzberg S.L."/>
            <person name="Silva J.C."/>
            <person name="Haas B.J."/>
            <person name="Majoros W.H."/>
            <person name="Farzad M."/>
            <person name="Carlton J.M."/>
            <person name="Smith R.K. Jr."/>
            <person name="Garg J."/>
            <person name="Pearlman R.E."/>
            <person name="Karrer K.M."/>
            <person name="Sun L."/>
            <person name="Manning G."/>
            <person name="Elde N.C."/>
            <person name="Turkewitz A.P."/>
            <person name="Asai D.J."/>
            <person name="Wilkes D.E."/>
            <person name="Wang Y."/>
            <person name="Cai H."/>
            <person name="Collins K."/>
            <person name="Stewart B.A."/>
            <person name="Lee S.R."/>
            <person name="Wilamowska K."/>
            <person name="Weinberg Z."/>
            <person name="Ruzzo W.L."/>
            <person name="Wloga D."/>
            <person name="Gaertig J."/>
            <person name="Frankel J."/>
            <person name="Tsao C.-C."/>
            <person name="Gorovsky M.A."/>
            <person name="Keeling P.J."/>
            <person name="Waller R.F."/>
            <person name="Patron N.J."/>
            <person name="Cherry J.M."/>
            <person name="Stover N.A."/>
            <person name="Krieger C.J."/>
            <person name="del Toro C."/>
            <person name="Ryder H.F."/>
            <person name="Williamson S.C."/>
            <person name="Barbeau R.A."/>
            <person name="Hamilton E.P."/>
            <person name="Orias E."/>
        </authorList>
    </citation>
    <scope>NUCLEOTIDE SEQUENCE [LARGE SCALE GENOMIC DNA]</scope>
    <source>
        <strain evidence="3">SB210</strain>
    </source>
</reference>
<feature type="domain" description="N-acetyltransferase" evidence="1">
    <location>
        <begin position="17"/>
        <end position="157"/>
    </location>
</feature>
<name>I7LVM9_TETTS</name>
<dbReference type="EMBL" id="GG662639">
    <property type="protein sequence ID" value="EAR99378.1"/>
    <property type="molecule type" value="Genomic_DNA"/>
</dbReference>
<dbReference type="InterPro" id="IPR000182">
    <property type="entry name" value="GNAT_dom"/>
</dbReference>
<dbReference type="PANTHER" id="PTHR43610:SF1">
    <property type="entry name" value="N-ACETYLTRANSFERASE DOMAIN-CONTAINING PROTEIN"/>
    <property type="match status" value="1"/>
</dbReference>
<dbReference type="InterPro" id="IPR016181">
    <property type="entry name" value="Acyl_CoA_acyltransferase"/>
</dbReference>
<dbReference type="GO" id="GO:0016747">
    <property type="term" value="F:acyltransferase activity, transferring groups other than amino-acyl groups"/>
    <property type="evidence" value="ECO:0007669"/>
    <property type="project" value="InterPro"/>
</dbReference>
<evidence type="ECO:0000313" key="3">
    <source>
        <dbReference type="Proteomes" id="UP000009168"/>
    </source>
</evidence>
<protein>
    <submittedName>
        <fullName evidence="2">GNAT family acetyltransferase</fullName>
    </submittedName>
</protein>
<dbReference type="RefSeq" id="XP_001019623.1">
    <property type="nucleotide sequence ID" value="XM_001019623.1"/>
</dbReference>
<dbReference type="KEGG" id="tet:TTHERM_00133440"/>
<dbReference type="SUPFAM" id="SSF55729">
    <property type="entry name" value="Acyl-CoA N-acyltransferases (Nat)"/>
    <property type="match status" value="1"/>
</dbReference>
<evidence type="ECO:0000313" key="2">
    <source>
        <dbReference type="EMBL" id="EAR99378.1"/>
    </source>
</evidence>
<dbReference type="Proteomes" id="UP000009168">
    <property type="component" value="Unassembled WGS sequence"/>
</dbReference>
<organism evidence="2 3">
    <name type="scientific">Tetrahymena thermophila (strain SB210)</name>
    <dbReference type="NCBI Taxonomy" id="312017"/>
    <lineage>
        <taxon>Eukaryota</taxon>
        <taxon>Sar</taxon>
        <taxon>Alveolata</taxon>
        <taxon>Ciliophora</taxon>
        <taxon>Intramacronucleata</taxon>
        <taxon>Oligohymenophorea</taxon>
        <taxon>Hymenostomatida</taxon>
        <taxon>Tetrahymenina</taxon>
        <taxon>Tetrahymenidae</taxon>
        <taxon>Tetrahymena</taxon>
    </lineage>
</organism>
<evidence type="ECO:0000259" key="1">
    <source>
        <dbReference type="Pfam" id="PF13302"/>
    </source>
</evidence>
<dbReference type="Gene3D" id="3.40.630.30">
    <property type="match status" value="1"/>
</dbReference>
<sequence>MWSKILLNPSIKLENSRAILTHISLDHLKPLSQIGLDPRIWTHNPSYFCDTEEKLKIYIQDAIKCRQDFTRVSFAVFDKKFNKYGGSSSFYAISEPNKRIAIGYTWYGIDFQRTGLNASVKSIMYDLAFNTLGCNRIEFHTDSNNAASRAQIQHYGAQLEGIFRQHTVRHNGTLRDTANFSILSHEYAQQKDRLHID</sequence>
<dbReference type="InParanoid" id="I7LVM9"/>
<keyword evidence="3" id="KW-1185">Reference proteome</keyword>
<dbReference type="HOGENOM" id="CLU_013985_1_0_1"/>
<proteinExistence type="predicted"/>
<dbReference type="Pfam" id="PF13302">
    <property type="entry name" value="Acetyltransf_3"/>
    <property type="match status" value="1"/>
</dbReference>
<dbReference type="OrthoDB" id="64477at2759"/>
<accession>I7LVM9</accession>